<dbReference type="KEGG" id="daq:DAQ1742_03721"/>
<dbReference type="EMBL" id="LT615367">
    <property type="protein sequence ID" value="SLM64515.1"/>
    <property type="molecule type" value="Genomic_DNA"/>
</dbReference>
<accession>A0A375ADB1</accession>
<dbReference type="KEGG" id="daq:DAQ1742_03164"/>
<evidence type="ECO:0000313" key="3">
    <source>
        <dbReference type="Proteomes" id="UP000294820"/>
    </source>
</evidence>
<protein>
    <submittedName>
        <fullName evidence="1">Uncharacterized protein</fullName>
    </submittedName>
</protein>
<dbReference type="Proteomes" id="UP000294820">
    <property type="component" value="Chromosome 1"/>
</dbReference>
<proteinExistence type="predicted"/>
<dbReference type="EMBL" id="LT615367">
    <property type="protein sequence ID" value="SLM63987.1"/>
    <property type="molecule type" value="Genomic_DNA"/>
</dbReference>
<dbReference type="AlphaFoldDB" id="A0A375ADB1"/>
<dbReference type="RefSeq" id="WP_035345554.1">
    <property type="nucleotide sequence ID" value="NZ_LT615367.1"/>
</dbReference>
<sequence>MAKVVISITPKARGIDVQCKVELEKDDSSMARVIAVAVGAGLAGHVNEKVRNAIEKVKKEKKHAH</sequence>
<keyword evidence="3" id="KW-1185">Reference proteome</keyword>
<evidence type="ECO:0000313" key="2">
    <source>
        <dbReference type="EMBL" id="SLM64515.1"/>
    </source>
</evidence>
<organism evidence="1 3">
    <name type="scientific">Dickeya aquatica</name>
    <dbReference type="NCBI Taxonomy" id="1401087"/>
    <lineage>
        <taxon>Bacteria</taxon>
        <taxon>Pseudomonadati</taxon>
        <taxon>Pseudomonadota</taxon>
        <taxon>Gammaproteobacteria</taxon>
        <taxon>Enterobacterales</taxon>
        <taxon>Pectobacteriaceae</taxon>
        <taxon>Dickeya</taxon>
    </lineage>
</organism>
<gene>
    <name evidence="1" type="ORF">DAQ1742_03164</name>
    <name evidence="2" type="ORF">DAQ1742_03721</name>
</gene>
<reference evidence="1 3" key="1">
    <citation type="submission" date="2016-09" db="EMBL/GenBank/DDBJ databases">
        <authorList>
            <person name="Reverchon S."/>
            <person name="Nasser W."/>
            <person name="Leonard S."/>
            <person name="Brochier C."/>
            <person name="Duprey A."/>
        </authorList>
    </citation>
    <scope>NUCLEOTIDE SEQUENCE [LARGE SCALE GENOMIC DNA]</scope>
    <source>
        <strain evidence="1 3">174/2</strain>
    </source>
</reference>
<name>A0A375ADB1_9GAMM</name>
<evidence type="ECO:0000313" key="1">
    <source>
        <dbReference type="EMBL" id="SLM63987.1"/>
    </source>
</evidence>